<keyword evidence="4" id="KW-1185">Reference proteome</keyword>
<comment type="caution">
    <text evidence="3">The sequence shown here is derived from an EMBL/GenBank/DDBJ whole genome shotgun (WGS) entry which is preliminary data.</text>
</comment>
<gene>
    <name evidence="3" type="ORF">BG55_05775</name>
</gene>
<keyword evidence="1" id="KW-0328">Glycosyltransferase</keyword>
<dbReference type="PANTHER" id="PTHR30160">
    <property type="entry name" value="TETRAACYLDISACCHARIDE 4'-KINASE-RELATED"/>
    <property type="match status" value="1"/>
</dbReference>
<protein>
    <submittedName>
        <fullName evidence="3">Glycosyl transferase</fullName>
    </submittedName>
</protein>
<dbReference type="OrthoDB" id="9797795at2"/>
<dbReference type="GO" id="GO:0009244">
    <property type="term" value="P:lipopolysaccharide core region biosynthetic process"/>
    <property type="evidence" value="ECO:0007669"/>
    <property type="project" value="TreeGrafter"/>
</dbReference>
<dbReference type="RefSeq" id="WP_052018708.1">
    <property type="nucleotide sequence ID" value="NZ_JFHN01000029.1"/>
</dbReference>
<dbReference type="CDD" id="cd03789">
    <property type="entry name" value="GT9_LPS_heptosyltransferase"/>
    <property type="match status" value="1"/>
</dbReference>
<organism evidence="3 4">
    <name type="scientific">Erwinia mallotivora</name>
    <dbReference type="NCBI Taxonomy" id="69222"/>
    <lineage>
        <taxon>Bacteria</taxon>
        <taxon>Pseudomonadati</taxon>
        <taxon>Pseudomonadota</taxon>
        <taxon>Gammaproteobacteria</taxon>
        <taxon>Enterobacterales</taxon>
        <taxon>Erwiniaceae</taxon>
        <taxon>Erwinia</taxon>
    </lineage>
</organism>
<sequence length="335" mass="38805">MRRILVIRIDFLGDMVCTTPFLHSLRKRWPEAEIHVLANKYNASVLDNNPDVDVVHHYVYSKHYHKNLRAGFLNSLTDRIRLISKLRKLKFNLLIVPNGGVNKNAINFSKQLNISDCRWHNADTEFDDRNPLHVTTRPLVHEVLSGYKLVPELEIPDPITLRIYPQQDLKTKWQHYFNNKQRRRVGLFVSNNSYERQWAWDKWKSLAKSLAPDYEVIIFHSPEEKFPADWGDMAGVYRVSTQTIPDLIAAMTCIDLSVSADSAPVHLSCALNIPVVALFESRPEKYLRWYPLGVNNILLHEGSIVNDISVHRVLMAVKELLSGITVHELKFRESH</sequence>
<dbReference type="PANTHER" id="PTHR30160:SF7">
    <property type="entry name" value="ADP-HEPTOSE--LPS HEPTOSYLTRANSFERASE 2"/>
    <property type="match status" value="1"/>
</dbReference>
<dbReference type="Pfam" id="PF01075">
    <property type="entry name" value="Glyco_transf_9"/>
    <property type="match status" value="1"/>
</dbReference>
<dbReference type="Proteomes" id="UP000019918">
    <property type="component" value="Unassembled WGS sequence"/>
</dbReference>
<dbReference type="PATRIC" id="fig|69222.5.peg.1192"/>
<name>A0A014M3F8_9GAMM</name>
<evidence type="ECO:0000313" key="3">
    <source>
        <dbReference type="EMBL" id="EXU76381.1"/>
    </source>
</evidence>
<evidence type="ECO:0000313" key="4">
    <source>
        <dbReference type="Proteomes" id="UP000019918"/>
    </source>
</evidence>
<dbReference type="InterPro" id="IPR051199">
    <property type="entry name" value="LPS_LOS_Heptosyltrfase"/>
</dbReference>
<proteinExistence type="predicted"/>
<dbReference type="SUPFAM" id="SSF53756">
    <property type="entry name" value="UDP-Glycosyltransferase/glycogen phosphorylase"/>
    <property type="match status" value="1"/>
</dbReference>
<dbReference type="InterPro" id="IPR002201">
    <property type="entry name" value="Glyco_trans_9"/>
</dbReference>
<dbReference type="GO" id="GO:0008713">
    <property type="term" value="F:ADP-heptose-lipopolysaccharide heptosyltransferase activity"/>
    <property type="evidence" value="ECO:0007669"/>
    <property type="project" value="TreeGrafter"/>
</dbReference>
<dbReference type="GO" id="GO:0005829">
    <property type="term" value="C:cytosol"/>
    <property type="evidence" value="ECO:0007669"/>
    <property type="project" value="TreeGrafter"/>
</dbReference>
<dbReference type="EMBL" id="JFHN01000029">
    <property type="protein sequence ID" value="EXU76381.1"/>
    <property type="molecule type" value="Genomic_DNA"/>
</dbReference>
<dbReference type="Gene3D" id="3.40.50.2000">
    <property type="entry name" value="Glycogen Phosphorylase B"/>
    <property type="match status" value="2"/>
</dbReference>
<evidence type="ECO:0000256" key="2">
    <source>
        <dbReference type="ARBA" id="ARBA00022679"/>
    </source>
</evidence>
<dbReference type="AlphaFoldDB" id="A0A014M3F8"/>
<dbReference type="STRING" id="69222.BG55_05775"/>
<accession>A0A014M3F8</accession>
<evidence type="ECO:0000256" key="1">
    <source>
        <dbReference type="ARBA" id="ARBA00022676"/>
    </source>
</evidence>
<reference evidence="3 4" key="1">
    <citation type="submission" date="2014-02" db="EMBL/GenBank/DDBJ databases">
        <title>Draft genome of Erwinia mallotivora strain BT-MARDI, a papaya dieback pathogen.</title>
        <authorList>
            <person name="Redzuan R."/>
            <person name="Abu Bakar N."/>
            <person name="Badrun R."/>
            <person name="Mohd Raih M.F."/>
            <person name="Rozano L."/>
            <person name="Mat Amin N."/>
        </authorList>
    </citation>
    <scope>NUCLEOTIDE SEQUENCE [LARGE SCALE GENOMIC DNA]</scope>
    <source>
        <strain evidence="3 4">BT-MARDI</strain>
    </source>
</reference>
<keyword evidence="2 3" id="KW-0808">Transferase</keyword>